<keyword evidence="11" id="KW-1133">Transmembrane helix</keyword>
<evidence type="ECO:0000256" key="10">
    <source>
        <dbReference type="SAM" id="MobiDB-lite"/>
    </source>
</evidence>
<dbReference type="KEGG" id="fil:BN1229_v1_0963"/>
<evidence type="ECO:0000256" key="7">
    <source>
        <dbReference type="ARBA" id="ARBA00022777"/>
    </source>
</evidence>
<accession>A0A0D6JC26</accession>
<sequence>MKKASEDRTVLQRHASHSDDENVGEELSPARIAIQNGLTAPKQAWLKLGLPMKLLVLTVIFVMLAEVLIFVPSVANFRVNWINDRLMAAHLAALAADAVPGGNIPPPLREELLTTAEVQAVAWRRDGRRRLVLPPRAPLAVDAHFDLRSRPELGTSHEILVRLGLIGDALRVFVGSGQRTLRVIGPLGNNVDDFIEVVMPEKPLRAAMYRFGLNILGLSIIISFVTAAMVYIALSRLLVQPMMRISRNLVRFSENPEDQSRIIVASERNDEIGTVERELADMQQQLTQLLRQKNRLAQLGLAVSKINHDLRNMLANAQLISDRLSALPDPTVQRFAPKLIASLDRAINFCNDTLRFGRAQEAVPRRELLLVKSILSEVGDSLLLPRENCIAWEMSITPATLRIDADREHLYRVLSNVCRNAVQALESTEGDRSGGRISVKAWRDGRKVVLDVEDNGPGIPPRVRETLFQAFRSSQRVGGSGLGLSIATELLASHGGTIRLLETESGTTFRIEIPDRSPHEL</sequence>
<dbReference type="GO" id="GO:0005524">
    <property type="term" value="F:ATP binding"/>
    <property type="evidence" value="ECO:0007669"/>
    <property type="project" value="UniProtKB-KW"/>
</dbReference>
<comment type="subcellular location">
    <subcellularLocation>
        <location evidence="2">Membrane</location>
    </subcellularLocation>
</comment>
<dbReference type="PRINTS" id="PR00344">
    <property type="entry name" value="BCTRLSENSOR"/>
</dbReference>
<dbReference type="PANTHER" id="PTHR44936">
    <property type="entry name" value="SENSOR PROTEIN CREC"/>
    <property type="match status" value="1"/>
</dbReference>
<keyword evidence="6" id="KW-0547">Nucleotide-binding</keyword>
<dbReference type="EMBL" id="LN829119">
    <property type="protein sequence ID" value="CPR16795.1"/>
    <property type="molecule type" value="Genomic_DNA"/>
</dbReference>
<evidence type="ECO:0000259" key="13">
    <source>
        <dbReference type="PROSITE" id="PS50885"/>
    </source>
</evidence>
<evidence type="ECO:0000259" key="12">
    <source>
        <dbReference type="PROSITE" id="PS50109"/>
    </source>
</evidence>
<dbReference type="PROSITE" id="PS50109">
    <property type="entry name" value="HIS_KIN"/>
    <property type="match status" value="1"/>
</dbReference>
<evidence type="ECO:0000256" key="1">
    <source>
        <dbReference type="ARBA" id="ARBA00000085"/>
    </source>
</evidence>
<organism evidence="14 15">
    <name type="scientific">Candidatus Filomicrobium marinum</name>
    <dbReference type="NCBI Taxonomy" id="1608628"/>
    <lineage>
        <taxon>Bacteria</taxon>
        <taxon>Pseudomonadati</taxon>
        <taxon>Pseudomonadota</taxon>
        <taxon>Alphaproteobacteria</taxon>
        <taxon>Hyphomicrobiales</taxon>
        <taxon>Hyphomicrobiaceae</taxon>
        <taxon>Filomicrobium</taxon>
    </lineage>
</organism>
<evidence type="ECO:0000256" key="3">
    <source>
        <dbReference type="ARBA" id="ARBA00012438"/>
    </source>
</evidence>
<feature type="coiled-coil region" evidence="9">
    <location>
        <begin position="265"/>
        <end position="299"/>
    </location>
</feature>
<feature type="transmembrane region" description="Helical" evidence="11">
    <location>
        <begin position="211"/>
        <end position="234"/>
    </location>
</feature>
<keyword evidence="4" id="KW-0597">Phosphoprotein</keyword>
<dbReference type="InterPro" id="IPR005467">
    <property type="entry name" value="His_kinase_dom"/>
</dbReference>
<proteinExistence type="predicted"/>
<reference evidence="15" key="1">
    <citation type="submission" date="2015-02" db="EMBL/GenBank/DDBJ databases">
        <authorList>
            <person name="Chooi Y.-H."/>
        </authorList>
    </citation>
    <scope>NUCLEOTIDE SEQUENCE [LARGE SCALE GENOMIC DNA]</scope>
    <source>
        <strain evidence="15">strain Y</strain>
    </source>
</reference>
<dbReference type="GO" id="GO:0016020">
    <property type="term" value="C:membrane"/>
    <property type="evidence" value="ECO:0007669"/>
    <property type="project" value="UniProtKB-SubCell"/>
</dbReference>
<dbReference type="InterPro" id="IPR036097">
    <property type="entry name" value="HisK_dim/P_sf"/>
</dbReference>
<protein>
    <recommendedName>
        <fullName evidence="3">histidine kinase</fullName>
        <ecNumber evidence="3">2.7.13.3</ecNumber>
    </recommendedName>
</protein>
<comment type="catalytic activity">
    <reaction evidence="1">
        <text>ATP + protein L-histidine = ADP + protein N-phospho-L-histidine.</text>
        <dbReference type="EC" id="2.7.13.3"/>
    </reaction>
</comment>
<dbReference type="Proteomes" id="UP000033187">
    <property type="component" value="Chromosome 1"/>
</dbReference>
<dbReference type="InterPro" id="IPR003594">
    <property type="entry name" value="HATPase_dom"/>
</dbReference>
<feature type="domain" description="HAMP" evidence="13">
    <location>
        <begin position="236"/>
        <end position="291"/>
    </location>
</feature>
<keyword evidence="8" id="KW-0067">ATP-binding</keyword>
<dbReference type="SMART" id="SM00387">
    <property type="entry name" value="HATPase_c"/>
    <property type="match status" value="1"/>
</dbReference>
<evidence type="ECO:0000256" key="4">
    <source>
        <dbReference type="ARBA" id="ARBA00022553"/>
    </source>
</evidence>
<dbReference type="Gene3D" id="1.10.287.130">
    <property type="match status" value="1"/>
</dbReference>
<feature type="compositionally biased region" description="Basic and acidic residues" evidence="10">
    <location>
        <begin position="1"/>
        <end position="20"/>
    </location>
</feature>
<dbReference type="AlphaFoldDB" id="A0A0D6JC26"/>
<keyword evidence="7 14" id="KW-0418">Kinase</keyword>
<dbReference type="KEGG" id="fiy:BN1229_v1_0967"/>
<evidence type="ECO:0000256" key="2">
    <source>
        <dbReference type="ARBA" id="ARBA00004370"/>
    </source>
</evidence>
<keyword evidence="5" id="KW-0808">Transferase</keyword>
<evidence type="ECO:0000256" key="6">
    <source>
        <dbReference type="ARBA" id="ARBA00022741"/>
    </source>
</evidence>
<keyword evidence="9" id="KW-0175">Coiled coil</keyword>
<evidence type="ECO:0000256" key="9">
    <source>
        <dbReference type="SAM" id="Coils"/>
    </source>
</evidence>
<feature type="transmembrane region" description="Helical" evidence="11">
    <location>
        <begin position="54"/>
        <end position="77"/>
    </location>
</feature>
<evidence type="ECO:0000313" key="15">
    <source>
        <dbReference type="Proteomes" id="UP000033187"/>
    </source>
</evidence>
<name>A0A0D6JC26_9HYPH</name>
<dbReference type="PROSITE" id="PS50885">
    <property type="entry name" value="HAMP"/>
    <property type="match status" value="1"/>
</dbReference>
<dbReference type="InterPro" id="IPR003660">
    <property type="entry name" value="HAMP_dom"/>
</dbReference>
<dbReference type="GO" id="GO:0000155">
    <property type="term" value="F:phosphorelay sensor kinase activity"/>
    <property type="evidence" value="ECO:0007669"/>
    <property type="project" value="InterPro"/>
</dbReference>
<feature type="region of interest" description="Disordered" evidence="10">
    <location>
        <begin position="1"/>
        <end position="24"/>
    </location>
</feature>
<dbReference type="SUPFAM" id="SSF47384">
    <property type="entry name" value="Homodimeric domain of signal transducing histidine kinase"/>
    <property type="match status" value="1"/>
</dbReference>
<evidence type="ECO:0000256" key="8">
    <source>
        <dbReference type="ARBA" id="ARBA00022840"/>
    </source>
</evidence>
<dbReference type="Pfam" id="PF02518">
    <property type="entry name" value="HATPase_c"/>
    <property type="match status" value="1"/>
</dbReference>
<keyword evidence="15" id="KW-1185">Reference proteome</keyword>
<dbReference type="SUPFAM" id="SSF55874">
    <property type="entry name" value="ATPase domain of HSP90 chaperone/DNA topoisomerase II/histidine kinase"/>
    <property type="match status" value="1"/>
</dbReference>
<dbReference type="InterPro" id="IPR050980">
    <property type="entry name" value="2C_sensor_his_kinase"/>
</dbReference>
<gene>
    <name evidence="14" type="ORF">YBN1229_v1_0967</name>
</gene>
<keyword evidence="11" id="KW-0812">Transmembrane</keyword>
<feature type="domain" description="Histidine kinase" evidence="12">
    <location>
        <begin position="305"/>
        <end position="517"/>
    </location>
</feature>
<dbReference type="RefSeq" id="WP_244465004.1">
    <property type="nucleotide sequence ID" value="NZ_LN829118.1"/>
</dbReference>
<dbReference type="PANTHER" id="PTHR44936:SF10">
    <property type="entry name" value="SENSOR PROTEIN RSTB"/>
    <property type="match status" value="1"/>
</dbReference>
<dbReference type="EC" id="2.7.13.3" evidence="3"/>
<keyword evidence="11" id="KW-0472">Membrane</keyword>
<evidence type="ECO:0000256" key="11">
    <source>
        <dbReference type="SAM" id="Phobius"/>
    </source>
</evidence>
<evidence type="ECO:0000313" key="14">
    <source>
        <dbReference type="EMBL" id="CPR16795.1"/>
    </source>
</evidence>
<dbReference type="CDD" id="cd00075">
    <property type="entry name" value="HATPase"/>
    <property type="match status" value="1"/>
</dbReference>
<evidence type="ECO:0000256" key="5">
    <source>
        <dbReference type="ARBA" id="ARBA00022679"/>
    </source>
</evidence>
<dbReference type="Gene3D" id="3.30.565.10">
    <property type="entry name" value="Histidine kinase-like ATPase, C-terminal domain"/>
    <property type="match status" value="1"/>
</dbReference>
<dbReference type="InterPro" id="IPR004358">
    <property type="entry name" value="Sig_transdc_His_kin-like_C"/>
</dbReference>
<dbReference type="InterPro" id="IPR036890">
    <property type="entry name" value="HATPase_C_sf"/>
</dbReference>